<dbReference type="Pfam" id="PF19765">
    <property type="entry name" value="DUF6252"/>
    <property type="match status" value="1"/>
</dbReference>
<dbReference type="InterPro" id="IPR046219">
    <property type="entry name" value="DUF6252"/>
</dbReference>
<dbReference type="AlphaFoldDB" id="A0A255ZQK1"/>
<feature type="chain" id="PRO_5012197565" description="DUF4843 domain-containing protein" evidence="1">
    <location>
        <begin position="17"/>
        <end position="184"/>
    </location>
</feature>
<evidence type="ECO:0008006" key="4">
    <source>
        <dbReference type="Google" id="ProtNLM"/>
    </source>
</evidence>
<dbReference type="RefSeq" id="WP_094486421.1">
    <property type="nucleotide sequence ID" value="NZ_NOXX01000198.1"/>
</dbReference>
<sequence length="184" mass="20397">MKKIFSILVFALVAIACENEVVFNDPGFQARKDNRVWRGDLTSGDYNPTDPAVPNTGSVTITSFKGFETTTITFPIVLTIPITSLNAQTYTYGYNPTEPSLDDEISASYTFTDGGTALEYVTGLGFNTEREDPGNLEIVINKWDPEKRVISGTFKFNAKYQGESTLAPDNVNFQEGNFYNIPVF</sequence>
<name>A0A255ZQK1_9FLAO</name>
<proteinExistence type="predicted"/>
<feature type="signal peptide" evidence="1">
    <location>
        <begin position="1"/>
        <end position="16"/>
    </location>
</feature>
<keyword evidence="3" id="KW-1185">Reference proteome</keyword>
<dbReference type="PROSITE" id="PS51257">
    <property type="entry name" value="PROKAR_LIPOPROTEIN"/>
    <property type="match status" value="1"/>
</dbReference>
<accession>A0A255ZQK1</accession>
<reference evidence="2 3" key="1">
    <citation type="submission" date="2017-07" db="EMBL/GenBank/DDBJ databases">
        <title>Flavobacterium cyanobacteriorum sp. nov., isolated from cyanobacterial aggregates in a eutrophic lake.</title>
        <authorList>
            <person name="Cai H."/>
        </authorList>
    </citation>
    <scope>NUCLEOTIDE SEQUENCE [LARGE SCALE GENOMIC DNA]</scope>
    <source>
        <strain evidence="2 3">TH167</strain>
    </source>
</reference>
<protein>
    <recommendedName>
        <fullName evidence="4">DUF4843 domain-containing protein</fullName>
    </recommendedName>
</protein>
<evidence type="ECO:0000256" key="1">
    <source>
        <dbReference type="SAM" id="SignalP"/>
    </source>
</evidence>
<gene>
    <name evidence="2" type="ORF">CHX27_08890</name>
</gene>
<dbReference type="Proteomes" id="UP000216035">
    <property type="component" value="Unassembled WGS sequence"/>
</dbReference>
<keyword evidence="1" id="KW-0732">Signal</keyword>
<dbReference type="EMBL" id="NOXX01000198">
    <property type="protein sequence ID" value="OYQ43788.1"/>
    <property type="molecule type" value="Genomic_DNA"/>
</dbReference>
<organism evidence="2 3">
    <name type="scientific">Flavobacterium aurantiibacter</name>
    <dbReference type="NCBI Taxonomy" id="2023067"/>
    <lineage>
        <taxon>Bacteria</taxon>
        <taxon>Pseudomonadati</taxon>
        <taxon>Bacteroidota</taxon>
        <taxon>Flavobacteriia</taxon>
        <taxon>Flavobacteriales</taxon>
        <taxon>Flavobacteriaceae</taxon>
        <taxon>Flavobacterium</taxon>
    </lineage>
</organism>
<evidence type="ECO:0000313" key="3">
    <source>
        <dbReference type="Proteomes" id="UP000216035"/>
    </source>
</evidence>
<comment type="caution">
    <text evidence="2">The sequence shown here is derived from an EMBL/GenBank/DDBJ whole genome shotgun (WGS) entry which is preliminary data.</text>
</comment>
<evidence type="ECO:0000313" key="2">
    <source>
        <dbReference type="EMBL" id="OYQ43788.1"/>
    </source>
</evidence>
<dbReference type="OrthoDB" id="1448607at2"/>